<evidence type="ECO:0000313" key="3">
    <source>
        <dbReference type="Proteomes" id="UP000005667"/>
    </source>
</evidence>
<keyword evidence="2" id="KW-0614">Plasmid</keyword>
<dbReference type="AlphaFoldDB" id="G7ZIM5"/>
<dbReference type="InterPro" id="IPR036291">
    <property type="entry name" value="NAD(P)-bd_dom_sf"/>
</dbReference>
<dbReference type="Gene3D" id="3.40.50.720">
    <property type="entry name" value="NAD(P)-binding Rossmann-like Domain"/>
    <property type="match status" value="1"/>
</dbReference>
<keyword evidence="3" id="KW-1185">Reference proteome</keyword>
<accession>G7ZIM5</accession>
<feature type="domain" description="NAD-dependent epimerase/dehydratase" evidence="1">
    <location>
        <begin position="3"/>
        <end position="227"/>
    </location>
</feature>
<dbReference type="SUPFAM" id="SSF51735">
    <property type="entry name" value="NAD(P)-binding Rossmann-fold domains"/>
    <property type="match status" value="1"/>
</dbReference>
<dbReference type="Proteomes" id="UP000005667">
    <property type="component" value="Plasmid AZO_p6"/>
</dbReference>
<organism evidence="2 3">
    <name type="scientific">Azospirillum lipoferum (strain 4B)</name>
    <dbReference type="NCBI Taxonomy" id="862719"/>
    <lineage>
        <taxon>Bacteria</taxon>
        <taxon>Pseudomonadati</taxon>
        <taxon>Pseudomonadota</taxon>
        <taxon>Alphaproteobacteria</taxon>
        <taxon>Rhodospirillales</taxon>
        <taxon>Azospirillaceae</taxon>
        <taxon>Azospirillum</taxon>
    </lineage>
</organism>
<evidence type="ECO:0000259" key="1">
    <source>
        <dbReference type="Pfam" id="PF01370"/>
    </source>
</evidence>
<gene>
    <name evidence="2" type="ordered locus">AZOLI_p60080</name>
</gene>
<geneLocation type="plasmid" evidence="2 3">
    <name>AZO_p6</name>
</geneLocation>
<dbReference type="HOGENOM" id="CLU_885486_0_0_5"/>
<dbReference type="EMBL" id="FQ311874">
    <property type="protein sequence ID" value="CBS91500.1"/>
    <property type="molecule type" value="Genomic_DNA"/>
</dbReference>
<reference evidence="3" key="1">
    <citation type="journal article" date="2011" name="PLoS Genet.">
        <title>Azospirillum genomes reveal transition of bacteria from aquatic to terrestrial environments.</title>
        <authorList>
            <person name="Wisniewski-Dye F."/>
            <person name="Borziak K."/>
            <person name="Khalsa-Moyers G."/>
            <person name="Alexandre G."/>
            <person name="Sukharnikov L.O."/>
            <person name="Wuichet K."/>
            <person name="Hurst G.B."/>
            <person name="McDonald W.H."/>
            <person name="Robertson J.S."/>
            <person name="Barbe V."/>
            <person name="Calteau A."/>
            <person name="Rouy Z."/>
            <person name="Mangenot S."/>
            <person name="Prigent-Combaret C."/>
            <person name="Normand P."/>
            <person name="Boyer M."/>
            <person name="Siguier P."/>
            <person name="Dessaux Y."/>
            <person name="Elmerich C."/>
            <person name="Condemine G."/>
            <person name="Krishnen G."/>
            <person name="Kennedy I."/>
            <person name="Paterson A.H."/>
            <person name="Gonzalez V."/>
            <person name="Mavingui P."/>
            <person name="Zhulin I.B."/>
        </authorList>
    </citation>
    <scope>NUCLEOTIDE SEQUENCE [LARGE SCALE GENOMIC DNA]</scope>
    <source>
        <strain evidence="3">4B</strain>
    </source>
</reference>
<evidence type="ECO:0000313" key="2">
    <source>
        <dbReference type="EMBL" id="CBS91500.1"/>
    </source>
</evidence>
<dbReference type="InterPro" id="IPR001509">
    <property type="entry name" value="Epimerase_deHydtase"/>
</dbReference>
<dbReference type="OrthoDB" id="183072at2"/>
<name>G7ZIM5_AZOL4</name>
<dbReference type="RefSeq" id="WP_014189926.1">
    <property type="nucleotide sequence ID" value="NC_016588.1"/>
</dbReference>
<dbReference type="Pfam" id="PF01370">
    <property type="entry name" value="Epimerase"/>
    <property type="match status" value="1"/>
</dbReference>
<sequence>MRILLTGASSFTGLWFAQALSAAGHEVTAPLRRSAVEYSGLRGTRVSELARVAEVVWDCPFGGTRFLELADGRWDLLCHHAAHVGNYRSPDFDVAAAVAENSLALPQILRTLLKRGLRGIVLTGSVFEQNEGAGDTPLRAFSPYGLSKGLTAQVFDYWCGVLGVPFGKFVIANPFGPFEEPRFCAYLVGCWQRGEVPRVRTPLYVRDNIHVSLLACAYAKFAERVASSQGVTKLNPSGYVESQGAFAQRFARELAPRLAMDCPLELLEQTEFTEPAVRLNTDRIDGHALGWSESAAWDSVALFYGGNADKMATARNHPPVSAS</sequence>
<proteinExistence type="predicted"/>
<protein>
    <recommendedName>
        <fullName evidence="1">NAD-dependent epimerase/dehydratase domain-containing protein</fullName>
    </recommendedName>
</protein>
<dbReference type="KEGG" id="ali:AZOLI_p60080"/>